<gene>
    <name evidence="2" type="ORF">C8J55DRAFT_562490</name>
</gene>
<name>A0A9W9A4Y6_9AGAR</name>
<sequence>MQTPEVADSAILQTVGHWMLDPPPPAPPNVNYSPHKARKKKPVFLTSSLLPSSDCVVQTVLHLPPSQTPFLNPPSPPSPTHHDPPRPTPENRNRDSSLEFNSPSSSPTFMPVHLQNLYFWLRVRKQLGALPSSESAQSILLSVLSALGSAGICSRTLAEYPGFADDPSSLL</sequence>
<dbReference type="AlphaFoldDB" id="A0A9W9A4Y6"/>
<dbReference type="EMBL" id="JANVFS010000023">
    <property type="protein sequence ID" value="KAJ4474658.1"/>
    <property type="molecule type" value="Genomic_DNA"/>
</dbReference>
<accession>A0A9W9A4Y6</accession>
<evidence type="ECO:0000256" key="1">
    <source>
        <dbReference type="SAM" id="MobiDB-lite"/>
    </source>
</evidence>
<feature type="region of interest" description="Disordered" evidence="1">
    <location>
        <begin position="66"/>
        <end position="105"/>
    </location>
</feature>
<feature type="compositionally biased region" description="Basic and acidic residues" evidence="1">
    <location>
        <begin position="80"/>
        <end position="97"/>
    </location>
</feature>
<reference evidence="2" key="2">
    <citation type="journal article" date="2023" name="Proc. Natl. Acad. Sci. U.S.A.">
        <title>A global phylogenomic analysis of the shiitake genus Lentinula.</title>
        <authorList>
            <person name="Sierra-Patev S."/>
            <person name="Min B."/>
            <person name="Naranjo-Ortiz M."/>
            <person name="Looney B."/>
            <person name="Konkel Z."/>
            <person name="Slot J.C."/>
            <person name="Sakamoto Y."/>
            <person name="Steenwyk J.L."/>
            <person name="Rokas A."/>
            <person name="Carro J."/>
            <person name="Camarero S."/>
            <person name="Ferreira P."/>
            <person name="Molpeceres G."/>
            <person name="Ruiz-Duenas F.J."/>
            <person name="Serrano A."/>
            <person name="Henrissat B."/>
            <person name="Drula E."/>
            <person name="Hughes K.W."/>
            <person name="Mata J.L."/>
            <person name="Ishikawa N.K."/>
            <person name="Vargas-Isla R."/>
            <person name="Ushijima S."/>
            <person name="Smith C.A."/>
            <person name="Donoghue J."/>
            <person name="Ahrendt S."/>
            <person name="Andreopoulos W."/>
            <person name="He G."/>
            <person name="LaButti K."/>
            <person name="Lipzen A."/>
            <person name="Ng V."/>
            <person name="Riley R."/>
            <person name="Sandor L."/>
            <person name="Barry K."/>
            <person name="Martinez A.T."/>
            <person name="Xiao Y."/>
            <person name="Gibbons J.G."/>
            <person name="Terashima K."/>
            <person name="Grigoriev I.V."/>
            <person name="Hibbett D."/>
        </authorList>
    </citation>
    <scope>NUCLEOTIDE SEQUENCE</scope>
    <source>
        <strain evidence="2">Sp2 HRB7682 ss15</strain>
    </source>
</reference>
<comment type="caution">
    <text evidence="2">The sequence shown here is derived from an EMBL/GenBank/DDBJ whole genome shotgun (WGS) entry which is preliminary data.</text>
</comment>
<dbReference type="Proteomes" id="UP001150238">
    <property type="component" value="Unassembled WGS sequence"/>
</dbReference>
<organism evidence="2 3">
    <name type="scientific">Lentinula lateritia</name>
    <dbReference type="NCBI Taxonomy" id="40482"/>
    <lineage>
        <taxon>Eukaryota</taxon>
        <taxon>Fungi</taxon>
        <taxon>Dikarya</taxon>
        <taxon>Basidiomycota</taxon>
        <taxon>Agaricomycotina</taxon>
        <taxon>Agaricomycetes</taxon>
        <taxon>Agaricomycetidae</taxon>
        <taxon>Agaricales</taxon>
        <taxon>Marasmiineae</taxon>
        <taxon>Omphalotaceae</taxon>
        <taxon>Lentinula</taxon>
    </lineage>
</organism>
<evidence type="ECO:0000313" key="3">
    <source>
        <dbReference type="Proteomes" id="UP001150238"/>
    </source>
</evidence>
<feature type="region of interest" description="Disordered" evidence="1">
    <location>
        <begin position="15"/>
        <end position="37"/>
    </location>
</feature>
<evidence type="ECO:0000313" key="2">
    <source>
        <dbReference type="EMBL" id="KAJ4474658.1"/>
    </source>
</evidence>
<proteinExistence type="predicted"/>
<protein>
    <submittedName>
        <fullName evidence="2">Uncharacterized protein</fullName>
    </submittedName>
</protein>
<reference evidence="2" key="1">
    <citation type="submission" date="2022-08" db="EMBL/GenBank/DDBJ databases">
        <authorList>
            <consortium name="DOE Joint Genome Institute"/>
            <person name="Min B."/>
            <person name="Riley R."/>
            <person name="Sierra-Patev S."/>
            <person name="Naranjo-Ortiz M."/>
            <person name="Looney B."/>
            <person name="Konkel Z."/>
            <person name="Slot J.C."/>
            <person name="Sakamoto Y."/>
            <person name="Steenwyk J.L."/>
            <person name="Rokas A."/>
            <person name="Carro J."/>
            <person name="Camarero S."/>
            <person name="Ferreira P."/>
            <person name="Molpeceres G."/>
            <person name="Ruiz-Duenas F.J."/>
            <person name="Serrano A."/>
            <person name="Henrissat B."/>
            <person name="Drula E."/>
            <person name="Hughes K.W."/>
            <person name="Mata J.L."/>
            <person name="Ishikawa N.K."/>
            <person name="Vargas-Isla R."/>
            <person name="Ushijima S."/>
            <person name="Smith C.A."/>
            <person name="Ahrendt S."/>
            <person name="Andreopoulos W."/>
            <person name="He G."/>
            <person name="Labutti K."/>
            <person name="Lipzen A."/>
            <person name="Ng V."/>
            <person name="Sandor L."/>
            <person name="Barry K."/>
            <person name="Martinez A.T."/>
            <person name="Xiao Y."/>
            <person name="Gibbons J.G."/>
            <person name="Terashima K."/>
            <person name="Hibbett D.S."/>
            <person name="Grigoriev I.V."/>
        </authorList>
    </citation>
    <scope>NUCLEOTIDE SEQUENCE</scope>
    <source>
        <strain evidence="2">Sp2 HRB7682 ss15</strain>
    </source>
</reference>